<organism evidence="4">
    <name type="scientific">Encephalitozoon cuniculi</name>
    <name type="common">Microsporidian parasite</name>
    <dbReference type="NCBI Taxonomy" id="6035"/>
    <lineage>
        <taxon>Eukaryota</taxon>
        <taxon>Fungi</taxon>
        <taxon>Fungi incertae sedis</taxon>
        <taxon>Microsporidia</taxon>
        <taxon>Unikaryonidae</taxon>
        <taxon>Encephalitozoon</taxon>
    </lineage>
</organism>
<dbReference type="VEuPathDB" id="MicrosporidiaDB:AEWD_020010"/>
<feature type="region of interest" description="Disordered" evidence="2">
    <location>
        <begin position="313"/>
        <end position="418"/>
    </location>
</feature>
<dbReference type="AlphaFoldDB" id="M1KMR4"/>
<name>M1KMR4_ENCCN</name>
<feature type="chain" id="PRO_5004015274" evidence="3">
    <location>
        <begin position="18"/>
        <end position="613"/>
    </location>
</feature>
<dbReference type="VEuPathDB" id="MicrosporidiaDB:AEWR_060030"/>
<dbReference type="Pfam" id="PF07753">
    <property type="entry name" value="DUF1609"/>
    <property type="match status" value="1"/>
</dbReference>
<evidence type="ECO:0000256" key="1">
    <source>
        <dbReference type="ARBA" id="ARBA00009465"/>
    </source>
</evidence>
<evidence type="ECO:0000313" key="4">
    <source>
        <dbReference type="EMBL" id="AGE96636.1"/>
    </source>
</evidence>
<comment type="similarity">
    <text evidence="1">Belongs to the UPF0329 family.</text>
</comment>
<feature type="compositionally biased region" description="Basic and acidic residues" evidence="2">
    <location>
        <begin position="357"/>
        <end position="369"/>
    </location>
</feature>
<feature type="compositionally biased region" description="Basic residues" evidence="2">
    <location>
        <begin position="346"/>
        <end position="356"/>
    </location>
</feature>
<dbReference type="VEuPathDB" id="MicrosporidiaDB:AEWQ_061600"/>
<proteinExistence type="inferred from homology"/>
<keyword evidence="3" id="KW-0732">Signal</keyword>
<reference evidence="4" key="1">
    <citation type="journal article" date="2013" name="Eukaryot. Cell">
        <title>Extremely Reduced Levels of Heterozygosity in the Vertebrate Pathogen Encephalitozoon cuniculi.</title>
        <authorList>
            <person name="Selman M."/>
            <person name="Sak B."/>
            <person name="Kvac M."/>
            <person name="Farinelli L."/>
            <person name="Weiss L.M."/>
            <person name="Corradi N."/>
        </authorList>
    </citation>
    <scope>NUCLEOTIDE SEQUENCE</scope>
</reference>
<accession>M1KMR4</accession>
<dbReference type="VEuPathDB" id="MicrosporidiaDB:AEWR_030010"/>
<dbReference type="VEuPathDB" id="MicrosporidiaDB:M970_041660"/>
<evidence type="ECO:0000256" key="2">
    <source>
        <dbReference type="SAM" id="MobiDB-lite"/>
    </source>
</evidence>
<dbReference type="VEuPathDB" id="MicrosporidiaDB:AEWQ_030010"/>
<dbReference type="VEuPathDB" id="MicrosporidiaDB:M970_101760"/>
<feature type="signal peptide" evidence="3">
    <location>
        <begin position="1"/>
        <end position="17"/>
    </location>
</feature>
<dbReference type="VEuPathDB" id="MicrosporidiaDB:AEWD_061630"/>
<sequence>MGMWLVWIFALDNILCASKEEEKKCELPRRLGEMNIKEITEKVEIDGLDTKIIIPFIFHDAKPVVSPITRYRDISQEERRYVEEIIKGLPKLVWDSMVWIYVPGYTWWIKSLMDIVFNATSFEGFNPVDLYKKAKGKSEIRFADLVMSIFRFNGRIVNRFGQRLAREAEVKIKEMSNEMPSSEKKEKEERLNQILEYGKKLCTREKQEEILKAQKIVCDACVYLWEKGSEDRVAITMMVYLRNLEVQMIRSSMKKVKVGEPLAFCMNHEVLISAYKEYKIGVAGELVKQVLKNDKDIDSESVNRVVCSIREKEEDERKRAEAESARNREELLRMEERERGKEKGSKGKGRKKRGKKGAGEAKEESKEEDRGEEEEESVEGRGEEEEENVEADVSVEEMAAGGARPKKKSPKEKSKDEERCYKVHKRVLRWMKSAERIKYELDNGEEEKWRGRSIEEIEEQKALHDIIEVLKLLRSKECDKFFVRTGKYMKGGSERWNMVGVGILEEGGKKRVGNVEVGLFEGKGGENIIYHLMFKPTDFEEEGEGARPSFGRCDGVDAIEEGRISDMSGFQYPPGVRSEITSSGSEFRIVWKNQRDTSLVLRSLTVLRIPEIR</sequence>
<feature type="compositionally biased region" description="Basic and acidic residues" evidence="2">
    <location>
        <begin position="313"/>
        <end position="345"/>
    </location>
</feature>
<dbReference type="InterPro" id="IPR011667">
    <property type="entry name" value="UPF0329"/>
</dbReference>
<evidence type="ECO:0000256" key="3">
    <source>
        <dbReference type="SAM" id="SignalP"/>
    </source>
</evidence>
<protein>
    <submittedName>
        <fullName evidence="4">Uncharacterized protein</fullName>
    </submittedName>
</protein>
<gene>
    <name evidence="4" type="ORF">ECU02_0060</name>
</gene>
<dbReference type="VEuPathDB" id="MicrosporidiaDB:ECU04_1660"/>
<dbReference type="InterPro" id="IPR022115">
    <property type="entry name" value="DUF3654"/>
</dbReference>
<feature type="compositionally biased region" description="Acidic residues" evidence="2">
    <location>
        <begin position="370"/>
        <end position="395"/>
    </location>
</feature>
<dbReference type="EMBL" id="KC513631">
    <property type="protein sequence ID" value="AGE96636.1"/>
    <property type="molecule type" value="Genomic_DNA"/>
</dbReference>
<dbReference type="Pfam" id="PF12376">
    <property type="entry name" value="DUF3654"/>
    <property type="match status" value="1"/>
</dbReference>
<dbReference type="VEuPathDB" id="MicrosporidiaDB:ECU02_0060"/>